<dbReference type="AlphaFoldDB" id="I4D6H5"/>
<accession>I4D6H5</accession>
<organism evidence="2 3">
    <name type="scientific">Desulfosporosinus acidiphilus (strain DSM 22704 / JCM 16185 / SJ4)</name>
    <dbReference type="NCBI Taxonomy" id="646529"/>
    <lineage>
        <taxon>Bacteria</taxon>
        <taxon>Bacillati</taxon>
        <taxon>Bacillota</taxon>
        <taxon>Clostridia</taxon>
        <taxon>Eubacteriales</taxon>
        <taxon>Desulfitobacteriaceae</taxon>
        <taxon>Desulfosporosinus</taxon>
    </lineage>
</organism>
<dbReference type="HOGENOM" id="CLU_2616205_0_0_9"/>
<keyword evidence="1" id="KW-0472">Membrane</keyword>
<gene>
    <name evidence="2" type="ordered locus">Desaci_2449</name>
</gene>
<dbReference type="EMBL" id="CP003639">
    <property type="protein sequence ID" value="AFM41399.1"/>
    <property type="molecule type" value="Genomic_DNA"/>
</dbReference>
<feature type="transmembrane region" description="Helical" evidence="1">
    <location>
        <begin position="40"/>
        <end position="57"/>
    </location>
</feature>
<sequence length="78" mass="8895">MSQIKVTNLTFAYDGSYDNLFEIVSFQKKILNRLQANNKLGAIITTLLSTVIVPLIRKLSLYLQKQMGKACNLQIYKI</sequence>
<dbReference type="KEGG" id="dai:Desaci_2449"/>
<keyword evidence="1" id="KW-1133">Transmembrane helix</keyword>
<dbReference type="RefSeq" id="WP_014827398.1">
    <property type="nucleotide sequence ID" value="NC_018068.1"/>
</dbReference>
<keyword evidence="1" id="KW-0812">Transmembrane</keyword>
<dbReference type="OrthoDB" id="9801441at2"/>
<dbReference type="STRING" id="646529.Desaci_2449"/>
<proteinExistence type="predicted"/>
<evidence type="ECO:0000256" key="1">
    <source>
        <dbReference type="SAM" id="Phobius"/>
    </source>
</evidence>
<protein>
    <submittedName>
        <fullName evidence="2">Uncharacterized protein</fullName>
    </submittedName>
</protein>
<evidence type="ECO:0000313" key="2">
    <source>
        <dbReference type="EMBL" id="AFM41399.1"/>
    </source>
</evidence>
<dbReference type="Proteomes" id="UP000002892">
    <property type="component" value="Chromosome"/>
</dbReference>
<evidence type="ECO:0000313" key="3">
    <source>
        <dbReference type="Proteomes" id="UP000002892"/>
    </source>
</evidence>
<name>I4D6H5_DESAJ</name>
<keyword evidence="3" id="KW-1185">Reference proteome</keyword>
<reference evidence="2 3" key="1">
    <citation type="journal article" date="2012" name="J. Bacteriol.">
        <title>Complete genome sequences of Desulfosporosinus orientis DSM765T, Desulfosporosinus youngiae DSM17734T, Desulfosporosinus meridiei DSM13257T, and Desulfosporosinus acidiphilus DSM22704T.</title>
        <authorList>
            <person name="Pester M."/>
            <person name="Brambilla E."/>
            <person name="Alazard D."/>
            <person name="Rattei T."/>
            <person name="Weinmaier T."/>
            <person name="Han J."/>
            <person name="Lucas S."/>
            <person name="Lapidus A."/>
            <person name="Cheng J.F."/>
            <person name="Goodwin L."/>
            <person name="Pitluck S."/>
            <person name="Peters L."/>
            <person name="Ovchinnikova G."/>
            <person name="Teshima H."/>
            <person name="Detter J.C."/>
            <person name="Han C.S."/>
            <person name="Tapia R."/>
            <person name="Land M.L."/>
            <person name="Hauser L."/>
            <person name="Kyrpides N.C."/>
            <person name="Ivanova N.N."/>
            <person name="Pagani I."/>
            <person name="Huntmann M."/>
            <person name="Wei C.L."/>
            <person name="Davenport K.W."/>
            <person name="Daligault H."/>
            <person name="Chain P.S."/>
            <person name="Chen A."/>
            <person name="Mavromatis K."/>
            <person name="Markowitz V."/>
            <person name="Szeto E."/>
            <person name="Mikhailova N."/>
            <person name="Pati A."/>
            <person name="Wagner M."/>
            <person name="Woyke T."/>
            <person name="Ollivier B."/>
            <person name="Klenk H.P."/>
            <person name="Spring S."/>
            <person name="Loy A."/>
        </authorList>
    </citation>
    <scope>NUCLEOTIDE SEQUENCE [LARGE SCALE GENOMIC DNA]</scope>
    <source>
        <strain evidence="3">DSM 22704 / JCM 16185 / SJ4</strain>
    </source>
</reference>